<dbReference type="AlphaFoldDB" id="A0A059E6G2"/>
<keyword evidence="1" id="KW-0472">Membrane</keyword>
<dbReference type="EMBL" id="AWFH01000006">
    <property type="protein sequence ID" value="KCZ63509.1"/>
    <property type="molecule type" value="Genomic_DNA"/>
</dbReference>
<evidence type="ECO:0000313" key="2">
    <source>
        <dbReference type="EMBL" id="KCZ63509.1"/>
    </source>
</evidence>
<dbReference type="RefSeq" id="WP_035549640.1">
    <property type="nucleotide sequence ID" value="NZ_AWFH01000006.1"/>
</dbReference>
<reference evidence="2 3" key="1">
    <citation type="journal article" date="2014" name="Antonie Van Leeuwenhoek">
        <title>Hyphomonas beringensis sp. nov. and Hyphomonas chukchiensis sp. nov., isolated from surface seawater of the Bering Sea and Chukchi Sea.</title>
        <authorList>
            <person name="Li C."/>
            <person name="Lai Q."/>
            <person name="Li G."/>
            <person name="Dong C."/>
            <person name="Wang J."/>
            <person name="Liao Y."/>
            <person name="Shao Z."/>
        </authorList>
    </citation>
    <scope>NUCLEOTIDE SEQUENCE [LARGE SCALE GENOMIC DNA]</scope>
    <source>
        <strain evidence="2 3">22II1-22F38</strain>
    </source>
</reference>
<evidence type="ECO:0000313" key="3">
    <source>
        <dbReference type="Proteomes" id="UP000024547"/>
    </source>
</evidence>
<dbReference type="STRING" id="1280948.HY36_14535"/>
<dbReference type="Proteomes" id="UP000024547">
    <property type="component" value="Unassembled WGS sequence"/>
</dbReference>
<dbReference type="PATRIC" id="fig|1280948.3.peg.1143"/>
<protein>
    <submittedName>
        <fullName evidence="2">Uncharacterized protein</fullName>
    </submittedName>
</protein>
<comment type="caution">
    <text evidence="2">The sequence shown here is derived from an EMBL/GenBank/DDBJ whole genome shotgun (WGS) entry which is preliminary data.</text>
</comment>
<evidence type="ECO:0000256" key="1">
    <source>
        <dbReference type="SAM" id="Phobius"/>
    </source>
</evidence>
<keyword evidence="1" id="KW-0812">Transmembrane</keyword>
<keyword evidence="3" id="KW-1185">Reference proteome</keyword>
<name>A0A059E6G2_9PROT</name>
<feature type="transmembrane region" description="Helical" evidence="1">
    <location>
        <begin position="7"/>
        <end position="30"/>
    </location>
</feature>
<dbReference type="OrthoDB" id="7620104at2"/>
<feature type="transmembrane region" description="Helical" evidence="1">
    <location>
        <begin position="36"/>
        <end position="59"/>
    </location>
</feature>
<proteinExistence type="predicted"/>
<accession>A0A059E6G2</accession>
<sequence length="78" mass="8206">MKRFLNAFIPTFLISEIAAITFMTATWAILSELHAGVNVIIGGEVVTAIGVAALAVAIYRRASRPEAVIEAASDSESA</sequence>
<keyword evidence="1" id="KW-1133">Transmembrane helix</keyword>
<organism evidence="2 3">
    <name type="scientific">Hyphomonas atlantica</name>
    <dbReference type="NCBI Taxonomy" id="1280948"/>
    <lineage>
        <taxon>Bacteria</taxon>
        <taxon>Pseudomonadati</taxon>
        <taxon>Pseudomonadota</taxon>
        <taxon>Alphaproteobacteria</taxon>
        <taxon>Hyphomonadales</taxon>
        <taxon>Hyphomonadaceae</taxon>
        <taxon>Hyphomonas</taxon>
    </lineage>
</organism>
<gene>
    <name evidence="2" type="ORF">HY36_14535</name>
</gene>